<evidence type="ECO:0000256" key="5">
    <source>
        <dbReference type="ARBA" id="ARBA00022968"/>
    </source>
</evidence>
<feature type="domain" description="Fringe-like glycosyltransferase" evidence="9">
    <location>
        <begin position="71"/>
        <end position="172"/>
    </location>
</feature>
<evidence type="ECO:0000256" key="3">
    <source>
        <dbReference type="ARBA" id="ARBA00022679"/>
    </source>
</evidence>
<keyword evidence="7 8" id="KW-0472">Membrane</keyword>
<keyword evidence="11" id="KW-1185">Reference proteome</keyword>
<keyword evidence="5" id="KW-0735">Signal-anchor</keyword>
<evidence type="ECO:0000256" key="8">
    <source>
        <dbReference type="SAM" id="Phobius"/>
    </source>
</evidence>
<comment type="subcellular location">
    <subcellularLocation>
        <location evidence="1">Membrane</location>
        <topology evidence="1">Single-pass type II membrane protein</topology>
    </subcellularLocation>
</comment>
<sequence>MKTAKQERKWYWQAAIGVLIGWLLGQTVIKMENSCKKGKILSVDYTSENIPNGELDAPGRIRQKPRRKRKFLYVAMMSADKFVDTRVKTAAQTWASSLKTWNKDSGVDVEIFAQSNYSGIPHHIVKMPGISDNVYPPQKKSFSMMRYVHDHKVNDYEWFLRLDDDAYVHIGNCLQNL</sequence>
<evidence type="ECO:0000259" key="9">
    <source>
        <dbReference type="Pfam" id="PF02434"/>
    </source>
</evidence>
<protein>
    <recommendedName>
        <fullName evidence="9">Fringe-like glycosyltransferase domain-containing protein</fullName>
    </recommendedName>
</protein>
<dbReference type="Proteomes" id="UP000001307">
    <property type="component" value="Unassembled WGS sequence"/>
</dbReference>
<dbReference type="AlphaFoldDB" id="E4XZ51"/>
<dbReference type="InParanoid" id="E4XZ51"/>
<organism evidence="10">
    <name type="scientific">Oikopleura dioica</name>
    <name type="common">Tunicate</name>
    <dbReference type="NCBI Taxonomy" id="34765"/>
    <lineage>
        <taxon>Eukaryota</taxon>
        <taxon>Metazoa</taxon>
        <taxon>Chordata</taxon>
        <taxon>Tunicata</taxon>
        <taxon>Appendicularia</taxon>
        <taxon>Copelata</taxon>
        <taxon>Oikopleuridae</taxon>
        <taxon>Oikopleura</taxon>
    </lineage>
</organism>
<accession>E4XZ51</accession>
<dbReference type="GO" id="GO:0016020">
    <property type="term" value="C:membrane"/>
    <property type="evidence" value="ECO:0007669"/>
    <property type="project" value="UniProtKB-SubCell"/>
</dbReference>
<evidence type="ECO:0000256" key="4">
    <source>
        <dbReference type="ARBA" id="ARBA00022692"/>
    </source>
</evidence>
<proteinExistence type="predicted"/>
<dbReference type="GO" id="GO:0016757">
    <property type="term" value="F:glycosyltransferase activity"/>
    <property type="evidence" value="ECO:0007669"/>
    <property type="project" value="UniProtKB-KW"/>
</dbReference>
<gene>
    <name evidence="10" type="ORF">GSOID_T00010007001</name>
</gene>
<dbReference type="Gene3D" id="3.90.550.50">
    <property type="match status" value="1"/>
</dbReference>
<dbReference type="InterPro" id="IPR003378">
    <property type="entry name" value="Fringe-like_glycosylTrfase"/>
</dbReference>
<keyword evidence="6 8" id="KW-1133">Transmembrane helix</keyword>
<feature type="transmembrane region" description="Helical" evidence="8">
    <location>
        <begin position="12"/>
        <end position="29"/>
    </location>
</feature>
<evidence type="ECO:0000313" key="10">
    <source>
        <dbReference type="EMBL" id="CBY14913.1"/>
    </source>
</evidence>
<keyword evidence="4 8" id="KW-0812">Transmembrane</keyword>
<evidence type="ECO:0000256" key="6">
    <source>
        <dbReference type="ARBA" id="ARBA00022989"/>
    </source>
</evidence>
<dbReference type="EMBL" id="FN653374">
    <property type="protein sequence ID" value="CBY14913.1"/>
    <property type="molecule type" value="Genomic_DNA"/>
</dbReference>
<name>E4XZ51_OIKDI</name>
<dbReference type="Pfam" id="PF02434">
    <property type="entry name" value="Fringe"/>
    <property type="match status" value="1"/>
</dbReference>
<evidence type="ECO:0000256" key="7">
    <source>
        <dbReference type="ARBA" id="ARBA00023136"/>
    </source>
</evidence>
<evidence type="ECO:0000313" key="11">
    <source>
        <dbReference type="Proteomes" id="UP000001307"/>
    </source>
</evidence>
<dbReference type="OrthoDB" id="431432at2759"/>
<evidence type="ECO:0000256" key="2">
    <source>
        <dbReference type="ARBA" id="ARBA00022676"/>
    </source>
</evidence>
<reference evidence="10" key="1">
    <citation type="journal article" date="2010" name="Science">
        <title>Plasticity of animal genome architecture unmasked by rapid evolution of a pelagic tunicate.</title>
        <authorList>
            <person name="Denoeud F."/>
            <person name="Henriet S."/>
            <person name="Mungpakdee S."/>
            <person name="Aury J.M."/>
            <person name="Da Silva C."/>
            <person name="Brinkmann H."/>
            <person name="Mikhaleva J."/>
            <person name="Olsen L.C."/>
            <person name="Jubin C."/>
            <person name="Canestro C."/>
            <person name="Bouquet J.M."/>
            <person name="Danks G."/>
            <person name="Poulain J."/>
            <person name="Campsteijn C."/>
            <person name="Adamski M."/>
            <person name="Cross I."/>
            <person name="Yadetie F."/>
            <person name="Muffato M."/>
            <person name="Louis A."/>
            <person name="Butcher S."/>
            <person name="Tsagkogeorga G."/>
            <person name="Konrad A."/>
            <person name="Singh S."/>
            <person name="Jensen M.F."/>
            <person name="Cong E.H."/>
            <person name="Eikeseth-Otteraa H."/>
            <person name="Noel B."/>
            <person name="Anthouard V."/>
            <person name="Porcel B.M."/>
            <person name="Kachouri-Lafond R."/>
            <person name="Nishino A."/>
            <person name="Ugolini M."/>
            <person name="Chourrout P."/>
            <person name="Nishida H."/>
            <person name="Aasland R."/>
            <person name="Huzurbazar S."/>
            <person name="Westhof E."/>
            <person name="Delsuc F."/>
            <person name="Lehrach H."/>
            <person name="Reinhardt R."/>
            <person name="Weissenbach J."/>
            <person name="Roy S.W."/>
            <person name="Artiguenave F."/>
            <person name="Postlethwait J.H."/>
            <person name="Manak J.R."/>
            <person name="Thompson E.M."/>
            <person name="Jaillon O."/>
            <person name="Du Pasquier L."/>
            <person name="Boudinot P."/>
            <person name="Liberles D.A."/>
            <person name="Volff J.N."/>
            <person name="Philippe H."/>
            <person name="Lenhard B."/>
            <person name="Roest Crollius H."/>
            <person name="Wincker P."/>
            <person name="Chourrout D."/>
        </authorList>
    </citation>
    <scope>NUCLEOTIDE SEQUENCE [LARGE SCALE GENOMIC DNA]</scope>
</reference>
<keyword evidence="3" id="KW-0808">Transferase</keyword>
<keyword evidence="2" id="KW-0328">Glycosyltransferase</keyword>
<evidence type="ECO:0000256" key="1">
    <source>
        <dbReference type="ARBA" id="ARBA00004606"/>
    </source>
</evidence>